<feature type="compositionally biased region" description="Acidic residues" evidence="1">
    <location>
        <begin position="634"/>
        <end position="643"/>
    </location>
</feature>
<comment type="caution">
    <text evidence="2">The sequence shown here is derived from an EMBL/GenBank/DDBJ whole genome shotgun (WGS) entry which is preliminary data.</text>
</comment>
<dbReference type="Pfam" id="PF11905">
    <property type="entry name" value="DUF3425"/>
    <property type="match status" value="1"/>
</dbReference>
<feature type="compositionally biased region" description="Polar residues" evidence="1">
    <location>
        <begin position="237"/>
        <end position="247"/>
    </location>
</feature>
<dbReference type="PANTHER" id="PTHR38116:SF5">
    <property type="entry name" value="BZIP DOMAIN-CONTAINING PROTEIN"/>
    <property type="match status" value="1"/>
</dbReference>
<feature type="compositionally biased region" description="Basic and acidic residues" evidence="1">
    <location>
        <begin position="595"/>
        <end position="607"/>
    </location>
</feature>
<organism evidence="2 3">
    <name type="scientific">Exophiala mesophila</name>
    <name type="common">Black yeast-like fungus</name>
    <dbReference type="NCBI Taxonomy" id="212818"/>
    <lineage>
        <taxon>Eukaryota</taxon>
        <taxon>Fungi</taxon>
        <taxon>Dikarya</taxon>
        <taxon>Ascomycota</taxon>
        <taxon>Pezizomycotina</taxon>
        <taxon>Eurotiomycetes</taxon>
        <taxon>Chaetothyriomycetidae</taxon>
        <taxon>Chaetothyriales</taxon>
        <taxon>Herpotrichiellaceae</taxon>
        <taxon>Exophiala</taxon>
    </lineage>
</organism>
<gene>
    <name evidence="2" type="ORF">B0A52_06460</name>
</gene>
<dbReference type="CDD" id="cd14688">
    <property type="entry name" value="bZIP_YAP"/>
    <property type="match status" value="1"/>
</dbReference>
<feature type="region of interest" description="Disordered" evidence="1">
    <location>
        <begin position="580"/>
        <end position="662"/>
    </location>
</feature>
<name>A0A438N272_EXOME</name>
<evidence type="ECO:0000313" key="2">
    <source>
        <dbReference type="EMBL" id="RVX69815.1"/>
    </source>
</evidence>
<feature type="region of interest" description="Disordered" evidence="1">
    <location>
        <begin position="261"/>
        <end position="345"/>
    </location>
</feature>
<accession>A0A438N272</accession>
<dbReference type="EMBL" id="NAJM01000027">
    <property type="protein sequence ID" value="RVX69815.1"/>
    <property type="molecule type" value="Genomic_DNA"/>
</dbReference>
<dbReference type="AlphaFoldDB" id="A0A438N272"/>
<feature type="compositionally biased region" description="Low complexity" evidence="1">
    <location>
        <begin position="336"/>
        <end position="345"/>
    </location>
</feature>
<feature type="compositionally biased region" description="Low complexity" evidence="1">
    <location>
        <begin position="79"/>
        <end position="113"/>
    </location>
</feature>
<evidence type="ECO:0000313" key="3">
    <source>
        <dbReference type="Proteomes" id="UP000288859"/>
    </source>
</evidence>
<dbReference type="InterPro" id="IPR021833">
    <property type="entry name" value="DUF3425"/>
</dbReference>
<proteinExistence type="predicted"/>
<evidence type="ECO:0000256" key="1">
    <source>
        <dbReference type="SAM" id="MobiDB-lite"/>
    </source>
</evidence>
<sequence>MALTNPGETSGAGRTGTPTSKPTTSKTKTKTNDTSTGPKKPYVRRITEQRREQNRRSQKVYREKLRKRLEELEQQAGVSSSTTTNTNTNTNTDTTTTPESASASASASASVATGRSGVVQQSSLTLSTSNYVSESVPVPVTGGERRSLIGSTSASAVGAGPSVINHQDPISHPLQSDPNPPVQFLNLGDAFAAAGDLPIGDAPMGVNLFLGQSAGPQFDSSDDDDDDDGKTLLGIQRHTQSQSNIEYTQDDYGDMDLRGIWALPSRPRPQPQPQHSSNQLNRNGISIPHSSPPWSSPWTVGPTNHNLAVIPRQRPRQRPRTQSRQQQKHHHDHQTWQRNQHQQRQIQYLQTRTGPMTLSSPQMNHLRINSLNLIEASISIGAVMGISRSAYLNDHPSQLPGCYVYLNGVTTNPSSTTTTISPLRTSLYVFSPTQSLSVTPELYAHIAHTIKSSSSLRPSPAQLTTPHPAYLDCIIFPHMRDAAVRASAEGILDHVSLFTDLLNGGLVCWGGGSDSLGLSRRRRMRDRSMADGVAWSTRSWEARPWFLRKWSWLIGSEEEERSRGDSEGVWAGSRWWRGMRGEDSEEEDDYDEEEGGKGDERFDGERVQEEEEVEEFGNFAGKVDGGAGGPFDLDTSDFDEEENSTTSSFDPNLVPCPFGPID</sequence>
<reference evidence="2 3" key="1">
    <citation type="submission" date="2017-03" db="EMBL/GenBank/DDBJ databases">
        <title>Genomes of endolithic fungi from Antarctica.</title>
        <authorList>
            <person name="Coleine C."/>
            <person name="Masonjones S."/>
            <person name="Stajich J.E."/>
        </authorList>
    </citation>
    <scope>NUCLEOTIDE SEQUENCE [LARGE SCALE GENOMIC DNA]</scope>
    <source>
        <strain evidence="2 3">CCFEE 6314</strain>
    </source>
</reference>
<dbReference type="Proteomes" id="UP000288859">
    <property type="component" value="Unassembled WGS sequence"/>
</dbReference>
<evidence type="ECO:0008006" key="4">
    <source>
        <dbReference type="Google" id="ProtNLM"/>
    </source>
</evidence>
<feature type="region of interest" description="Disordered" evidence="1">
    <location>
        <begin position="213"/>
        <end position="249"/>
    </location>
</feature>
<dbReference type="PANTHER" id="PTHR38116">
    <property type="entry name" value="CHROMOSOME 7, WHOLE GENOME SHOTGUN SEQUENCE"/>
    <property type="match status" value="1"/>
</dbReference>
<feature type="region of interest" description="Disordered" evidence="1">
    <location>
        <begin position="1"/>
        <end position="115"/>
    </location>
</feature>
<feature type="compositionally biased region" description="Basic and acidic residues" evidence="1">
    <location>
        <begin position="45"/>
        <end position="71"/>
    </location>
</feature>
<feature type="compositionally biased region" description="Basic residues" evidence="1">
    <location>
        <begin position="313"/>
        <end position="332"/>
    </location>
</feature>
<dbReference type="VEuPathDB" id="FungiDB:PV10_06150"/>
<dbReference type="OrthoDB" id="5973539at2759"/>
<protein>
    <recommendedName>
        <fullName evidence="4">BZIP domain-containing protein</fullName>
    </recommendedName>
</protein>
<feature type="compositionally biased region" description="Acidic residues" evidence="1">
    <location>
        <begin position="583"/>
        <end position="594"/>
    </location>
</feature>
<feature type="compositionally biased region" description="Low complexity" evidence="1">
    <location>
        <begin position="15"/>
        <end position="38"/>
    </location>
</feature>